<dbReference type="InterPro" id="IPR009057">
    <property type="entry name" value="Homeodomain-like_sf"/>
</dbReference>
<dbReference type="EMBL" id="JAESWA010000023">
    <property type="protein sequence ID" value="MBL4933109.1"/>
    <property type="molecule type" value="Genomic_DNA"/>
</dbReference>
<reference evidence="5" key="1">
    <citation type="submission" date="2021-01" db="EMBL/GenBank/DDBJ databases">
        <title>Genome public.</title>
        <authorList>
            <person name="Liu C."/>
            <person name="Sun Q."/>
        </authorList>
    </citation>
    <scope>NUCLEOTIDE SEQUENCE</scope>
    <source>
        <strain evidence="5">YIM B02565</strain>
    </source>
</reference>
<keyword evidence="1" id="KW-0805">Transcription regulation</keyword>
<dbReference type="PROSITE" id="PS01124">
    <property type="entry name" value="HTH_ARAC_FAMILY_2"/>
    <property type="match status" value="1"/>
</dbReference>
<keyword evidence="3" id="KW-0804">Transcription</keyword>
<protein>
    <submittedName>
        <fullName evidence="5">Helix-turn-helix transcriptional regulator</fullName>
    </submittedName>
</protein>
<dbReference type="RefSeq" id="WP_202768477.1">
    <property type="nucleotide sequence ID" value="NZ_JAESWA010000023.1"/>
</dbReference>
<evidence type="ECO:0000256" key="2">
    <source>
        <dbReference type="ARBA" id="ARBA00023125"/>
    </source>
</evidence>
<dbReference type="GO" id="GO:0043565">
    <property type="term" value="F:sequence-specific DNA binding"/>
    <property type="evidence" value="ECO:0007669"/>
    <property type="project" value="InterPro"/>
</dbReference>
<organism evidence="5 6">
    <name type="scientific">Clostridium paridis</name>
    <dbReference type="NCBI Taxonomy" id="2803863"/>
    <lineage>
        <taxon>Bacteria</taxon>
        <taxon>Bacillati</taxon>
        <taxon>Bacillota</taxon>
        <taxon>Clostridia</taxon>
        <taxon>Eubacteriales</taxon>
        <taxon>Clostridiaceae</taxon>
        <taxon>Clostridium</taxon>
    </lineage>
</organism>
<keyword evidence="6" id="KW-1185">Reference proteome</keyword>
<dbReference type="PANTHER" id="PTHR43280">
    <property type="entry name" value="ARAC-FAMILY TRANSCRIPTIONAL REGULATOR"/>
    <property type="match status" value="1"/>
</dbReference>
<evidence type="ECO:0000259" key="4">
    <source>
        <dbReference type="PROSITE" id="PS01124"/>
    </source>
</evidence>
<evidence type="ECO:0000313" key="5">
    <source>
        <dbReference type="EMBL" id="MBL4933109.1"/>
    </source>
</evidence>
<dbReference type="InterPro" id="IPR018060">
    <property type="entry name" value="HTH_AraC"/>
</dbReference>
<gene>
    <name evidence="5" type="ORF">JK634_14945</name>
</gene>
<dbReference type="GO" id="GO:0003700">
    <property type="term" value="F:DNA-binding transcription factor activity"/>
    <property type="evidence" value="ECO:0007669"/>
    <property type="project" value="InterPro"/>
</dbReference>
<dbReference type="AlphaFoldDB" id="A0A937FGT7"/>
<evidence type="ECO:0000313" key="6">
    <source>
        <dbReference type="Proteomes" id="UP000623681"/>
    </source>
</evidence>
<comment type="caution">
    <text evidence="5">The sequence shown here is derived from an EMBL/GenBank/DDBJ whole genome shotgun (WGS) entry which is preliminary data.</text>
</comment>
<dbReference type="Gene3D" id="1.10.10.60">
    <property type="entry name" value="Homeodomain-like"/>
    <property type="match status" value="2"/>
</dbReference>
<sequence length="224" mass="26233">MYDAYESDEYFFNNDAVFLIENKDREKLINLTFEKHKNEILENISPITKRNDLLVWNVLLAREVITNGTSKQYLHTLYNKFYKQIQETSKLPSLQKIELDMINSYFDILINYLELKDNLVINKIIGYLYYHIEDKVTLENIATDLKLSVGYISNTFKKNIGITIMKYFKQVKIDRAKVLLVTTDKSVLEISTLLCFCDQGNFSKTFKAIVGMTPLEYRNSSSLK</sequence>
<dbReference type="SMART" id="SM00342">
    <property type="entry name" value="HTH_ARAC"/>
    <property type="match status" value="1"/>
</dbReference>
<evidence type="ECO:0000256" key="3">
    <source>
        <dbReference type="ARBA" id="ARBA00023163"/>
    </source>
</evidence>
<dbReference type="Proteomes" id="UP000623681">
    <property type="component" value="Unassembled WGS sequence"/>
</dbReference>
<dbReference type="PANTHER" id="PTHR43280:SF28">
    <property type="entry name" value="HTH-TYPE TRANSCRIPTIONAL ACTIVATOR RHAS"/>
    <property type="match status" value="1"/>
</dbReference>
<name>A0A937FGT7_9CLOT</name>
<proteinExistence type="predicted"/>
<evidence type="ECO:0000256" key="1">
    <source>
        <dbReference type="ARBA" id="ARBA00023015"/>
    </source>
</evidence>
<keyword evidence="2" id="KW-0238">DNA-binding</keyword>
<dbReference type="Pfam" id="PF12833">
    <property type="entry name" value="HTH_18"/>
    <property type="match status" value="1"/>
</dbReference>
<accession>A0A937FGT7</accession>
<feature type="domain" description="HTH araC/xylS-type" evidence="4">
    <location>
        <begin position="122"/>
        <end position="220"/>
    </location>
</feature>
<dbReference type="SUPFAM" id="SSF46689">
    <property type="entry name" value="Homeodomain-like"/>
    <property type="match status" value="2"/>
</dbReference>